<proteinExistence type="predicted"/>
<sequence length="343" mass="39001">MMKECDVSVVIPTYNRTSPLRRALNSIAQQTVQPSEVIIIDDCSEATVIEEVKTIVSSFSELLKIKLMVNERNSGANYSRNTGVFAANGRYIAFLDSDDLWLPEKLERQIGAMEKAKIASTKPIFSATGRYRVDGRGELIARQFGGHVLTSQKIRRSNFIGTLSSVIVETAIARQIHGFNEALPASQDWDFFIRLSDYVQYVGVAQPLCAYADHDNDRISLNYRKKLQGHIAIYKNHIRHSRYSANTIRAEFLQHIAEDYQELGNRPKAAFFYANSIAARICPGLMEQVAACVLRASFHVLSLPSLRQRRYQRYRRSLDHLLKNEETRAVISEDRRIIRGLMA</sequence>
<dbReference type="GO" id="GO:0016740">
    <property type="term" value="F:transferase activity"/>
    <property type="evidence" value="ECO:0007669"/>
    <property type="project" value="UniProtKB-KW"/>
</dbReference>
<dbReference type="PANTHER" id="PTHR43685">
    <property type="entry name" value="GLYCOSYLTRANSFERASE"/>
    <property type="match status" value="1"/>
</dbReference>
<feature type="domain" description="Glycosyltransferase 2-like" evidence="1">
    <location>
        <begin position="8"/>
        <end position="133"/>
    </location>
</feature>
<dbReference type="AlphaFoldDB" id="A0A2A6M722"/>
<name>A0A2A6M722_RHIFR</name>
<dbReference type="CDD" id="cd00761">
    <property type="entry name" value="Glyco_tranf_GTA_type"/>
    <property type="match status" value="1"/>
</dbReference>
<dbReference type="EMBL" id="NWTC01000001">
    <property type="protein sequence ID" value="PDT50360.1"/>
    <property type="molecule type" value="Genomic_DNA"/>
</dbReference>
<gene>
    <name evidence="2" type="ORF">CO661_01570</name>
</gene>
<dbReference type="InterPro" id="IPR050834">
    <property type="entry name" value="Glycosyltransf_2"/>
</dbReference>
<evidence type="ECO:0000313" key="2">
    <source>
        <dbReference type="EMBL" id="PDT50360.1"/>
    </source>
</evidence>
<comment type="caution">
    <text evidence="2">The sequence shown here is derived from an EMBL/GenBank/DDBJ whole genome shotgun (WGS) entry which is preliminary data.</text>
</comment>
<organism evidence="2 3">
    <name type="scientific">Rhizobium fredii</name>
    <name type="common">Sinorhizobium fredii</name>
    <dbReference type="NCBI Taxonomy" id="380"/>
    <lineage>
        <taxon>Bacteria</taxon>
        <taxon>Pseudomonadati</taxon>
        <taxon>Pseudomonadota</taxon>
        <taxon>Alphaproteobacteria</taxon>
        <taxon>Hyphomicrobiales</taxon>
        <taxon>Rhizobiaceae</taxon>
        <taxon>Sinorhizobium/Ensifer group</taxon>
        <taxon>Sinorhizobium</taxon>
    </lineage>
</organism>
<dbReference type="InterPro" id="IPR001173">
    <property type="entry name" value="Glyco_trans_2-like"/>
</dbReference>
<dbReference type="Proteomes" id="UP000220353">
    <property type="component" value="Unassembled WGS sequence"/>
</dbReference>
<dbReference type="SUPFAM" id="SSF53448">
    <property type="entry name" value="Nucleotide-diphospho-sugar transferases"/>
    <property type="match status" value="1"/>
</dbReference>
<protein>
    <submittedName>
        <fullName evidence="2">Glycosyltransferase</fullName>
    </submittedName>
</protein>
<reference evidence="2 3" key="1">
    <citation type="submission" date="2017-09" db="EMBL/GenBank/DDBJ databases">
        <title>Comparative genomics of rhizobia isolated from Phaseolus vulgaris in China.</title>
        <authorList>
            <person name="Tong W."/>
        </authorList>
    </citation>
    <scope>NUCLEOTIDE SEQUENCE [LARGE SCALE GENOMIC DNA]</scope>
    <source>
        <strain evidence="2 3">PCH1</strain>
    </source>
</reference>
<keyword evidence="2" id="KW-0808">Transferase</keyword>
<dbReference type="PANTHER" id="PTHR43685:SF2">
    <property type="entry name" value="GLYCOSYLTRANSFERASE 2-LIKE DOMAIN-CONTAINING PROTEIN"/>
    <property type="match status" value="1"/>
</dbReference>
<evidence type="ECO:0000313" key="3">
    <source>
        <dbReference type="Proteomes" id="UP000220353"/>
    </source>
</evidence>
<dbReference type="InterPro" id="IPR029044">
    <property type="entry name" value="Nucleotide-diphossugar_trans"/>
</dbReference>
<dbReference type="Pfam" id="PF00535">
    <property type="entry name" value="Glycos_transf_2"/>
    <property type="match status" value="1"/>
</dbReference>
<evidence type="ECO:0000259" key="1">
    <source>
        <dbReference type="Pfam" id="PF00535"/>
    </source>
</evidence>
<dbReference type="Gene3D" id="3.90.550.10">
    <property type="entry name" value="Spore Coat Polysaccharide Biosynthesis Protein SpsA, Chain A"/>
    <property type="match status" value="1"/>
</dbReference>
<accession>A0A2A6M722</accession>